<sequence>MQEFLAIVLLAIAALEGVVAAPVTDAAAVDVHTNEKSPASPIFDHANDLYGRDLAEIEDEKQKRGEDPGAFPDAGQPLQVDPVAMNSGETGAAEPGALDARSSPRDGRIGGS</sequence>
<keyword evidence="4" id="KW-1185">Reference proteome</keyword>
<evidence type="ECO:0000256" key="1">
    <source>
        <dbReference type="SAM" id="MobiDB-lite"/>
    </source>
</evidence>
<proteinExistence type="predicted"/>
<feature type="compositionally biased region" description="Basic and acidic residues" evidence="1">
    <location>
        <begin position="53"/>
        <end position="67"/>
    </location>
</feature>
<dbReference type="AlphaFoldDB" id="A0AAW0QRB2"/>
<dbReference type="Proteomes" id="UP001392437">
    <property type="component" value="Unassembled WGS sequence"/>
</dbReference>
<evidence type="ECO:0000313" key="4">
    <source>
        <dbReference type="Proteomes" id="UP001392437"/>
    </source>
</evidence>
<keyword evidence="2" id="KW-0732">Signal</keyword>
<organism evidence="3 4">
    <name type="scientific">Apiospora kogelbergensis</name>
    <dbReference type="NCBI Taxonomy" id="1337665"/>
    <lineage>
        <taxon>Eukaryota</taxon>
        <taxon>Fungi</taxon>
        <taxon>Dikarya</taxon>
        <taxon>Ascomycota</taxon>
        <taxon>Pezizomycotina</taxon>
        <taxon>Sordariomycetes</taxon>
        <taxon>Xylariomycetidae</taxon>
        <taxon>Amphisphaeriales</taxon>
        <taxon>Apiosporaceae</taxon>
        <taxon>Apiospora</taxon>
    </lineage>
</organism>
<accession>A0AAW0QRB2</accession>
<feature type="signal peptide" evidence="2">
    <location>
        <begin position="1"/>
        <end position="20"/>
    </location>
</feature>
<feature type="chain" id="PRO_5043351162" evidence="2">
    <location>
        <begin position="21"/>
        <end position="112"/>
    </location>
</feature>
<evidence type="ECO:0000256" key="2">
    <source>
        <dbReference type="SAM" id="SignalP"/>
    </source>
</evidence>
<reference evidence="3 4" key="1">
    <citation type="submission" date="2023-01" db="EMBL/GenBank/DDBJ databases">
        <title>Analysis of 21 Apiospora genomes using comparative genomics revels a genus with tremendous synthesis potential of carbohydrate active enzymes and secondary metabolites.</title>
        <authorList>
            <person name="Sorensen T."/>
        </authorList>
    </citation>
    <scope>NUCLEOTIDE SEQUENCE [LARGE SCALE GENOMIC DNA]</scope>
    <source>
        <strain evidence="3 4">CBS 117206</strain>
    </source>
</reference>
<dbReference type="EMBL" id="JAQQWP010000006">
    <property type="protein sequence ID" value="KAK8114375.1"/>
    <property type="molecule type" value="Genomic_DNA"/>
</dbReference>
<gene>
    <name evidence="3" type="ORF">PG999_006444</name>
</gene>
<feature type="region of interest" description="Disordered" evidence="1">
    <location>
        <begin position="53"/>
        <end position="112"/>
    </location>
</feature>
<evidence type="ECO:0000313" key="3">
    <source>
        <dbReference type="EMBL" id="KAK8114375.1"/>
    </source>
</evidence>
<comment type="caution">
    <text evidence="3">The sequence shown here is derived from an EMBL/GenBank/DDBJ whole genome shotgun (WGS) entry which is preliminary data.</text>
</comment>
<feature type="compositionally biased region" description="Basic and acidic residues" evidence="1">
    <location>
        <begin position="102"/>
        <end position="112"/>
    </location>
</feature>
<protein>
    <submittedName>
        <fullName evidence="3">Uncharacterized protein</fullName>
    </submittedName>
</protein>
<name>A0AAW0QRB2_9PEZI</name>